<dbReference type="EMBL" id="WNZZ01000022">
    <property type="protein sequence ID" value="MUG25174.1"/>
    <property type="molecule type" value="Genomic_DNA"/>
</dbReference>
<sequence>MTHVILSKKTSPFTQRRLAGSFFRNCRVSYGLLEYSLQLPNETDEKGGAAMNIGEGDDADFAYLRHLQTEREKNQHRHFFRVALEIELKLQPKPADRAAGKDEPLVLTTLDISGGGLSFLCPDPLEPGKEVQGSVYLRTNIYQKHIPFTGKIISCTRHTDQKYRIALKFVEIKDTFRSDIIRFCLYKQTEMRNKFKNYPI</sequence>
<dbReference type="Pfam" id="PF07238">
    <property type="entry name" value="PilZ"/>
    <property type="match status" value="1"/>
</dbReference>
<evidence type="ECO:0000313" key="3">
    <source>
        <dbReference type="Proteomes" id="UP000442469"/>
    </source>
</evidence>
<name>A0A6N8EZP2_PAEMA</name>
<dbReference type="AlphaFoldDB" id="A0A6N8EZP2"/>
<comment type="caution">
    <text evidence="2">The sequence shown here is derived from an EMBL/GenBank/DDBJ whole genome shotgun (WGS) entry which is preliminary data.</text>
</comment>
<protein>
    <recommendedName>
        <fullName evidence="1">PilZ domain-containing protein</fullName>
    </recommendedName>
</protein>
<organism evidence="2 3">
    <name type="scientific">Paenibacillus macerans</name>
    <name type="common">Bacillus macerans</name>
    <dbReference type="NCBI Taxonomy" id="44252"/>
    <lineage>
        <taxon>Bacteria</taxon>
        <taxon>Bacillati</taxon>
        <taxon>Bacillota</taxon>
        <taxon>Bacilli</taxon>
        <taxon>Bacillales</taxon>
        <taxon>Paenibacillaceae</taxon>
        <taxon>Paenibacillus</taxon>
    </lineage>
</organism>
<feature type="domain" description="PilZ" evidence="1">
    <location>
        <begin position="75"/>
        <end position="184"/>
    </location>
</feature>
<evidence type="ECO:0000259" key="1">
    <source>
        <dbReference type="Pfam" id="PF07238"/>
    </source>
</evidence>
<evidence type="ECO:0000313" key="2">
    <source>
        <dbReference type="EMBL" id="MUG25174.1"/>
    </source>
</evidence>
<dbReference type="Proteomes" id="UP000442469">
    <property type="component" value="Unassembled WGS sequence"/>
</dbReference>
<accession>A0A6N8EZP2</accession>
<dbReference type="InterPro" id="IPR009875">
    <property type="entry name" value="PilZ_domain"/>
</dbReference>
<dbReference type="Gene3D" id="2.40.10.220">
    <property type="entry name" value="predicted glycosyltransferase like domains"/>
    <property type="match status" value="1"/>
</dbReference>
<proteinExistence type="predicted"/>
<gene>
    <name evidence="2" type="ORF">GNQ08_22665</name>
</gene>
<dbReference type="GO" id="GO:0035438">
    <property type="term" value="F:cyclic-di-GMP binding"/>
    <property type="evidence" value="ECO:0007669"/>
    <property type="project" value="InterPro"/>
</dbReference>
<reference evidence="2 3" key="1">
    <citation type="submission" date="2019-11" db="EMBL/GenBank/DDBJ databases">
        <title>Draft genome sequences of five Paenibacillus species of dairy origin.</title>
        <authorList>
            <person name="Olajide A.M."/>
            <person name="Chen S."/>
            <person name="Lapointe G."/>
        </authorList>
    </citation>
    <scope>NUCLEOTIDE SEQUENCE [LARGE SCALE GENOMIC DNA]</scope>
    <source>
        <strain evidence="2 3">3CT49</strain>
    </source>
</reference>